<keyword evidence="1" id="KW-1133">Transmembrane helix</keyword>
<feature type="transmembrane region" description="Helical" evidence="1">
    <location>
        <begin position="890"/>
        <end position="910"/>
    </location>
</feature>
<dbReference type="InterPro" id="IPR001036">
    <property type="entry name" value="Acrflvin-R"/>
</dbReference>
<dbReference type="Gene3D" id="1.20.1640.10">
    <property type="entry name" value="Multidrug efflux transporter AcrB transmembrane domain"/>
    <property type="match status" value="2"/>
</dbReference>
<feature type="transmembrane region" description="Helical" evidence="1">
    <location>
        <begin position="916"/>
        <end position="938"/>
    </location>
</feature>
<evidence type="ECO:0000313" key="2">
    <source>
        <dbReference type="EMBL" id="TQV80140.1"/>
    </source>
</evidence>
<evidence type="ECO:0000256" key="1">
    <source>
        <dbReference type="SAM" id="Phobius"/>
    </source>
</evidence>
<dbReference type="SUPFAM" id="SSF82693">
    <property type="entry name" value="Multidrug efflux transporter AcrB pore domain, PN1, PN2, PC1 and PC2 subdomains"/>
    <property type="match status" value="3"/>
</dbReference>
<sequence>MRFLDSAVSRFRSTFCVLMLIVFAGMYVRGNMTIESFPQVSVPIVVVQVYYDGASPEDGARLLVRPLETELRSIEGIDEITATARESTVYMVVEFDSGFDIDQALVDVREAVDRAKAEFPEDAEEPVVEEISAQDFPAIVVTLAGAEVQERVRFQTAQTLKRRIEAIPSVLAANMVGHREEVVEALIDPAQLEHYNITSDELVTAVLGNNLLVPAGELDTGEGRFAVKVPGLIETRADVYGLPVKSTTDGVITLGEVADIRRTFKDPTRHTSVNGEPAITIEVEKRTGANQIQLSEAVRAVVEAARDEFPQGLDVGYVLDSSAFSQNMVSEMEGNIVTAMALVMIIVVAALGFRSGLLVGFGIPFSLLFATIVVYFVGFSFNFMVMFGMLLALGMLIDGAIVITEFADRKMAEGMSSRAAYQIAVKRMFWPVVASTATTLAAFLPLLFWPGVPGEFMRFLPVTVFAVLIGSLLYALLFAPAIGSKLGRAKLDTETQRQLKHLETSAAVDMPGVTGTYARALRFVLQRPGVMLLFTLATLFSIFTLYGKYNVGVEFFTETEEKYGYAAVRAQGNLSVEESRRIVREVENRVLQTPGVNVTYTASGSSGGAQGGNRGSTKDQIGTILVELDDPENLPRSTHAVFEEIRQRTADMPGIFVEARTFESGPPVGKPVQLQLESNHPDKLLEVTRFLRDHLAANVDGLRDVTDSSPLPGIEWEMTVDRSRAAQMGANVVEVGRAVQLLTNGVKVGEYRPDDADDEVEIRVRYPTRERGISALDSLRVNTAGGPVPISSFVSRNPRPKVDKVERIDGVQVMKVSADVEEGVLADDKVKEIQAWLDENPVDPQVSVVFRGSNEEQAESQAFLSVAFSLALFLMFVLLVTQFNSFYQGVLILSSVIMSTAGVMLGLLITQSTFSTILTGVGIVALAGIVVNNNIVLIDTYNHVRRLHREMSAAEAVIMASAQRLRPVFLTTVTTILGLLPIATNVSVDLMARDVVVGGVIASFWVPLASAIVYGLAFSTVLTLVITPVCLVLPSRIATLCRPHVLRLRDSVQQRIPLSRSS</sequence>
<accession>A0A545TSE3</accession>
<feature type="transmembrane region" description="Helical" evidence="1">
    <location>
        <begin position="968"/>
        <end position="988"/>
    </location>
</feature>
<feature type="transmembrane region" description="Helical" evidence="1">
    <location>
        <begin position="862"/>
        <end position="883"/>
    </location>
</feature>
<dbReference type="AlphaFoldDB" id="A0A545TSE3"/>
<proteinExistence type="predicted"/>
<feature type="transmembrane region" description="Helical" evidence="1">
    <location>
        <begin position="428"/>
        <end position="448"/>
    </location>
</feature>
<comment type="caution">
    <text evidence="2">The sequence shown here is derived from an EMBL/GenBank/DDBJ whole genome shotgun (WGS) entry which is preliminary data.</text>
</comment>
<feature type="transmembrane region" description="Helical" evidence="1">
    <location>
        <begin position="358"/>
        <end position="377"/>
    </location>
</feature>
<organism evidence="2 3">
    <name type="scientific">Exilibacterium tricleocarpae</name>
    <dbReference type="NCBI Taxonomy" id="2591008"/>
    <lineage>
        <taxon>Bacteria</taxon>
        <taxon>Pseudomonadati</taxon>
        <taxon>Pseudomonadota</taxon>
        <taxon>Gammaproteobacteria</taxon>
        <taxon>Cellvibrionales</taxon>
        <taxon>Cellvibrionaceae</taxon>
        <taxon>Exilibacterium</taxon>
    </lineage>
</organism>
<dbReference type="RefSeq" id="WP_142904239.1">
    <property type="nucleotide sequence ID" value="NZ_ML660092.1"/>
</dbReference>
<dbReference type="SUPFAM" id="SSF82714">
    <property type="entry name" value="Multidrug efflux transporter AcrB TolC docking domain, DN and DC subdomains"/>
    <property type="match status" value="2"/>
</dbReference>
<feature type="transmembrane region" description="Helical" evidence="1">
    <location>
        <begin position="336"/>
        <end position="353"/>
    </location>
</feature>
<dbReference type="PANTHER" id="PTHR32063">
    <property type="match status" value="1"/>
</dbReference>
<name>A0A545TSE3_9GAMM</name>
<dbReference type="Pfam" id="PF00873">
    <property type="entry name" value="ACR_tran"/>
    <property type="match status" value="1"/>
</dbReference>
<feature type="transmembrane region" description="Helical" evidence="1">
    <location>
        <begin position="383"/>
        <end position="407"/>
    </location>
</feature>
<dbReference type="GO" id="GO:0005886">
    <property type="term" value="C:plasma membrane"/>
    <property type="evidence" value="ECO:0007669"/>
    <property type="project" value="TreeGrafter"/>
</dbReference>
<keyword evidence="1" id="KW-0812">Transmembrane</keyword>
<dbReference type="Proteomes" id="UP000319732">
    <property type="component" value="Unassembled WGS sequence"/>
</dbReference>
<dbReference type="GO" id="GO:0042910">
    <property type="term" value="F:xenobiotic transmembrane transporter activity"/>
    <property type="evidence" value="ECO:0007669"/>
    <property type="project" value="TreeGrafter"/>
</dbReference>
<protein>
    <submittedName>
        <fullName evidence="2">Efflux RND transporter permease subunit</fullName>
    </submittedName>
</protein>
<evidence type="ECO:0000313" key="3">
    <source>
        <dbReference type="Proteomes" id="UP000319732"/>
    </source>
</evidence>
<dbReference type="EMBL" id="VHSG01000010">
    <property type="protein sequence ID" value="TQV80140.1"/>
    <property type="molecule type" value="Genomic_DNA"/>
</dbReference>
<dbReference type="OrthoDB" id="5287122at2"/>
<dbReference type="InterPro" id="IPR027463">
    <property type="entry name" value="AcrB_DN_DC_subdom"/>
</dbReference>
<dbReference type="SUPFAM" id="SSF82866">
    <property type="entry name" value="Multidrug efflux transporter AcrB transmembrane domain"/>
    <property type="match status" value="2"/>
</dbReference>
<feature type="transmembrane region" description="Helical" evidence="1">
    <location>
        <begin position="460"/>
        <end position="482"/>
    </location>
</feature>
<dbReference type="PRINTS" id="PR00702">
    <property type="entry name" value="ACRIFLAVINRP"/>
</dbReference>
<gene>
    <name evidence="2" type="ORF">FKG94_10760</name>
</gene>
<dbReference type="Gene3D" id="3.30.70.1320">
    <property type="entry name" value="Multidrug efflux transporter AcrB pore domain like"/>
    <property type="match status" value="1"/>
</dbReference>
<dbReference type="Gene3D" id="3.30.70.1430">
    <property type="entry name" value="Multidrug efflux transporter AcrB pore domain"/>
    <property type="match status" value="2"/>
</dbReference>
<reference evidence="2 3" key="1">
    <citation type="submission" date="2019-06" db="EMBL/GenBank/DDBJ databases">
        <title>Whole genome sequence for Cellvibrionaceae sp. R142.</title>
        <authorList>
            <person name="Wang G."/>
        </authorList>
    </citation>
    <scope>NUCLEOTIDE SEQUENCE [LARGE SCALE GENOMIC DNA]</scope>
    <source>
        <strain evidence="2 3">R142</strain>
    </source>
</reference>
<keyword evidence="1" id="KW-0472">Membrane</keyword>
<feature type="transmembrane region" description="Helical" evidence="1">
    <location>
        <begin position="1008"/>
        <end position="1033"/>
    </location>
</feature>
<dbReference type="Gene3D" id="3.30.2090.10">
    <property type="entry name" value="Multidrug efflux transporter AcrB TolC docking domain, DN and DC subdomains"/>
    <property type="match status" value="2"/>
</dbReference>
<dbReference type="Gene3D" id="3.30.70.1440">
    <property type="entry name" value="Multidrug efflux transporter AcrB pore domain"/>
    <property type="match status" value="1"/>
</dbReference>
<dbReference type="PANTHER" id="PTHR32063:SF0">
    <property type="entry name" value="SWARMING MOTILITY PROTEIN SWRC"/>
    <property type="match status" value="1"/>
</dbReference>
<keyword evidence="3" id="KW-1185">Reference proteome</keyword>
<feature type="transmembrane region" description="Helical" evidence="1">
    <location>
        <begin position="529"/>
        <end position="547"/>
    </location>
</feature>